<name>A0ABW8N0D2_9BURK</name>
<evidence type="ECO:0000313" key="2">
    <source>
        <dbReference type="Proteomes" id="UP001620514"/>
    </source>
</evidence>
<organism evidence="1 2">
    <name type="scientific">Caballeronia udeis</name>
    <dbReference type="NCBI Taxonomy" id="1232866"/>
    <lineage>
        <taxon>Bacteria</taxon>
        <taxon>Pseudomonadati</taxon>
        <taxon>Pseudomonadota</taxon>
        <taxon>Betaproteobacteria</taxon>
        <taxon>Burkholderiales</taxon>
        <taxon>Burkholderiaceae</taxon>
        <taxon>Caballeronia</taxon>
    </lineage>
</organism>
<gene>
    <name evidence="1" type="ORF">ABH943_009121</name>
</gene>
<proteinExistence type="predicted"/>
<dbReference type="Proteomes" id="UP001620514">
    <property type="component" value="Unassembled WGS sequence"/>
</dbReference>
<comment type="caution">
    <text evidence="1">The sequence shown here is derived from an EMBL/GenBank/DDBJ whole genome shotgun (WGS) entry which is preliminary data.</text>
</comment>
<accession>A0ABW8N0D2</accession>
<reference evidence="1 2" key="1">
    <citation type="submission" date="2024-11" db="EMBL/GenBank/DDBJ databases">
        <title>Using genomics to understand microbial adaptation to soil warming.</title>
        <authorList>
            <person name="Deangelis K.M. PhD."/>
        </authorList>
    </citation>
    <scope>NUCLEOTIDE SEQUENCE [LARGE SCALE GENOMIC DNA]</scope>
    <source>
        <strain evidence="1 2">GAS97</strain>
    </source>
</reference>
<dbReference type="EMBL" id="JBIYDN010000085">
    <property type="protein sequence ID" value="MFK4449072.1"/>
    <property type="molecule type" value="Genomic_DNA"/>
</dbReference>
<keyword evidence="2" id="KW-1185">Reference proteome</keyword>
<evidence type="ECO:0000313" key="1">
    <source>
        <dbReference type="EMBL" id="MFK4449072.1"/>
    </source>
</evidence>
<protein>
    <submittedName>
        <fullName evidence="1">Uncharacterized protein</fullName>
    </submittedName>
</protein>
<sequence>ARPLMRETTDRCLMQFVYACPRTAKQRLALTDPQGTLSFLESGHSTRIERRFKIRRYD</sequence>
<feature type="non-terminal residue" evidence="1">
    <location>
        <position position="1"/>
    </location>
</feature>